<evidence type="ECO:0000313" key="1">
    <source>
        <dbReference type="EMBL" id="WWQ65086.1"/>
    </source>
</evidence>
<keyword evidence="2" id="KW-1185">Reference proteome</keyword>
<reference evidence="1" key="1">
    <citation type="journal article" date="2025" name="Int. J. Syst. Evol. Microbiol.">
        <title>Streptomyces citrinus sp. nov., with yellow diffusible pigment.</title>
        <authorList>
            <person name="He Y."/>
            <person name="Yang E."/>
            <person name="Xu J."/>
            <person name="Sun Y."/>
            <person name="Sun L."/>
        </authorList>
    </citation>
    <scope>NUCLEOTIDE SEQUENCE</scope>
    <source>
        <strain evidence="1">Q6</strain>
    </source>
</reference>
<accession>A0ACD5AD37</accession>
<dbReference type="Proteomes" id="UP001432251">
    <property type="component" value="Chromosome"/>
</dbReference>
<organism evidence="1 2">
    <name type="scientific">Streptomyces citrinus</name>
    <dbReference type="NCBI Taxonomy" id="3118173"/>
    <lineage>
        <taxon>Bacteria</taxon>
        <taxon>Bacillati</taxon>
        <taxon>Actinomycetota</taxon>
        <taxon>Actinomycetes</taxon>
        <taxon>Kitasatosporales</taxon>
        <taxon>Streptomycetaceae</taxon>
        <taxon>Streptomyces</taxon>
    </lineage>
</organism>
<dbReference type="EMBL" id="CP146022">
    <property type="protein sequence ID" value="WWQ65086.1"/>
    <property type="molecule type" value="Genomic_DNA"/>
</dbReference>
<name>A0ACD5AD37_9ACTN</name>
<sequence>MRKRSISTAAALAVLVGSVALSAAATGSASADIVSVRSSGGIVVNGAQRRVFVGDRADGRIVAADYAGSVVDSVSGLPLVTDLALSDDGATLYATLPGAHEIVALSTATLDVTARYPVAAAAGPDHVAFTAGKLWFTHSGRQGPTIGSLDPASGTVALDRLPADAALFGQLKIDADPGRPGTLALSVVGNGAHQAAVVDVSGAVPEFTARTDALMSADLWDIDLIPGAPQVLANGYQRADYASGSFTDAGAFPAARAADVAPNGLVAQATGDRVAVFRPGSTQALHTYETGSINPQDDLGIPGRDELAWAPDSSRIFALVPSGTNVHTLKVLTDPTLSNPTLTVNAPSTATRGKEITVTGTATASVPLPAGTTLSVTRVDVESPGGKALPSATVGADGSYHFTDVPPAGGTVTYRVAYAGDADHLPATASDQVSIARTTPSLSLNKNGNVYAYGTDVSFTAHLGTTYKNRTVEIWANPYGGDRPDKLVKSGTVNSSGNFSATVDMTRDTVVTAVFAGDGRTASKSVKSTAYARVKVSMAVSKHYRTGAIGTHTYYWFHKDTNPLLTTKMSYYPKRDQYFQLQVYVDRHWVGRNSSWIELKSDGTSVARTGAAGTSGVKARVRSSYINASSGDNVNTTTYGSWKYLYWSN</sequence>
<gene>
    <name evidence="1" type="ORF">V2W30_18250</name>
</gene>
<proteinExistence type="predicted"/>
<protein>
    <submittedName>
        <fullName evidence="1">Ig-like domain repeat protein</fullName>
    </submittedName>
</protein>
<evidence type="ECO:0000313" key="2">
    <source>
        <dbReference type="Proteomes" id="UP001432251"/>
    </source>
</evidence>